<dbReference type="Pfam" id="PF07841">
    <property type="entry name" value="DM4_12"/>
    <property type="match status" value="1"/>
</dbReference>
<feature type="chain" id="PRO_5040325323" evidence="1">
    <location>
        <begin position="28"/>
        <end position="190"/>
    </location>
</feature>
<dbReference type="InterPro" id="IPR006631">
    <property type="entry name" value="DM4_12"/>
</dbReference>
<dbReference type="SMART" id="SM00718">
    <property type="entry name" value="DM4_12"/>
    <property type="match status" value="1"/>
</dbReference>
<dbReference type="AlphaFoldDB" id="A0A9N9S4Q7"/>
<protein>
    <submittedName>
        <fullName evidence="2">Uncharacterized protein</fullName>
    </submittedName>
</protein>
<reference evidence="2" key="1">
    <citation type="submission" date="2022-01" db="EMBL/GenBank/DDBJ databases">
        <authorList>
            <person name="King R."/>
        </authorList>
    </citation>
    <scope>NUCLEOTIDE SEQUENCE</scope>
</reference>
<sequence length="190" mass="21951">MIEKNKSFIIFIALSLILAFSIHLSLSFETSDDMKNNSIVPKHRAKRYLLFQNNSRILFRVNIKDNIIKVNQIFGHGYGFRANIDILAPPLPHRHAHRAKRSYIYQTIELMMTQQGFDGKACIYKMFCDAVKENDEENGMFSKLFKLIFTHKGMTEYGGVNIPILLSKGCRYLEDYCPLTSLTLSPYTDI</sequence>
<evidence type="ECO:0000256" key="1">
    <source>
        <dbReference type="SAM" id="SignalP"/>
    </source>
</evidence>
<evidence type="ECO:0000313" key="3">
    <source>
        <dbReference type="Proteomes" id="UP001153620"/>
    </source>
</evidence>
<feature type="signal peptide" evidence="1">
    <location>
        <begin position="1"/>
        <end position="27"/>
    </location>
</feature>
<reference evidence="2" key="2">
    <citation type="submission" date="2022-10" db="EMBL/GenBank/DDBJ databases">
        <authorList>
            <consortium name="ENA_rothamsted_submissions"/>
            <consortium name="culmorum"/>
            <person name="King R."/>
        </authorList>
    </citation>
    <scope>NUCLEOTIDE SEQUENCE</scope>
</reference>
<keyword evidence="3" id="KW-1185">Reference proteome</keyword>
<name>A0A9N9S4Q7_9DIPT</name>
<evidence type="ECO:0000313" key="2">
    <source>
        <dbReference type="EMBL" id="CAG9808160.1"/>
    </source>
</evidence>
<organism evidence="2 3">
    <name type="scientific">Chironomus riparius</name>
    <dbReference type="NCBI Taxonomy" id="315576"/>
    <lineage>
        <taxon>Eukaryota</taxon>
        <taxon>Metazoa</taxon>
        <taxon>Ecdysozoa</taxon>
        <taxon>Arthropoda</taxon>
        <taxon>Hexapoda</taxon>
        <taxon>Insecta</taxon>
        <taxon>Pterygota</taxon>
        <taxon>Neoptera</taxon>
        <taxon>Endopterygota</taxon>
        <taxon>Diptera</taxon>
        <taxon>Nematocera</taxon>
        <taxon>Chironomoidea</taxon>
        <taxon>Chironomidae</taxon>
        <taxon>Chironominae</taxon>
        <taxon>Chironomus</taxon>
    </lineage>
</organism>
<dbReference type="OrthoDB" id="7526931at2759"/>
<dbReference type="PANTHER" id="PTHR21398">
    <property type="entry name" value="AGAP007094-PA"/>
    <property type="match status" value="1"/>
</dbReference>
<dbReference type="Proteomes" id="UP001153620">
    <property type="component" value="Chromosome 3"/>
</dbReference>
<dbReference type="EMBL" id="OU895879">
    <property type="protein sequence ID" value="CAG9808160.1"/>
    <property type="molecule type" value="Genomic_DNA"/>
</dbReference>
<keyword evidence="1" id="KW-0732">Signal</keyword>
<accession>A0A9N9S4Q7</accession>
<dbReference type="PANTHER" id="PTHR21398:SF23">
    <property type="entry name" value="AGAP002978-PA"/>
    <property type="match status" value="1"/>
</dbReference>
<proteinExistence type="predicted"/>
<gene>
    <name evidence="2" type="ORF">CHIRRI_LOCUS11005</name>
</gene>